<dbReference type="PATRIC" id="fig|1276920.7.peg.1540"/>
<proteinExistence type="predicted"/>
<reference evidence="2 3" key="1">
    <citation type="journal article" date="2013" name="Genome Announc.">
        <title>Draft Genome Sequence of Arthrobacter gangotriensis Strain Lz1yT, Isolated from a Penguin Rookery Soil Sample Collected in Antarctica, near the Indian Station Dakshin Gangotri.</title>
        <authorList>
            <person name="Shivaji S."/>
            <person name="Ara S."/>
            <person name="Bandi S."/>
            <person name="Singh A."/>
            <person name="Kumar Pinnaka A."/>
        </authorList>
    </citation>
    <scope>NUCLEOTIDE SEQUENCE [LARGE SCALE GENOMIC DNA]</scope>
    <source>
        <strain evidence="2 3">Lz1y</strain>
    </source>
</reference>
<evidence type="ECO:0000313" key="2">
    <source>
        <dbReference type="EMBL" id="EMQ98785.1"/>
    </source>
</evidence>
<evidence type="ECO:0000313" key="3">
    <source>
        <dbReference type="Proteomes" id="UP000012015"/>
    </source>
</evidence>
<keyword evidence="1" id="KW-1133">Transmembrane helix</keyword>
<keyword evidence="3" id="KW-1185">Reference proteome</keyword>
<dbReference type="Proteomes" id="UP000012015">
    <property type="component" value="Unassembled WGS sequence"/>
</dbReference>
<keyword evidence="1" id="KW-0812">Transmembrane</keyword>
<name>M7MV51_9MICC</name>
<comment type="caution">
    <text evidence="2">The sequence shown here is derived from an EMBL/GenBank/DDBJ whole genome shotgun (WGS) entry which is preliminary data.</text>
</comment>
<dbReference type="AlphaFoldDB" id="M7MV51"/>
<dbReference type="EMBL" id="AOCK01000004">
    <property type="protein sequence ID" value="EMQ98785.1"/>
    <property type="molecule type" value="Genomic_DNA"/>
</dbReference>
<accession>M7MV51</accession>
<dbReference type="RefSeq" id="WP_007270734.1">
    <property type="nucleotide sequence ID" value="NZ_AOCK01000004.1"/>
</dbReference>
<keyword evidence="1" id="KW-0472">Membrane</keyword>
<sequence length="56" mass="5982">MLKSLFGIGTLLFLVTAAIALTIDPLWGLLAAAAAVCSGIGYFLNRDQTADDRQKR</sequence>
<protein>
    <submittedName>
        <fullName evidence="2">Uncharacterized protein</fullName>
    </submittedName>
</protein>
<feature type="transmembrane region" description="Helical" evidence="1">
    <location>
        <begin position="27"/>
        <end position="45"/>
    </location>
</feature>
<organism evidence="2 3">
    <name type="scientific">Paeniglutamicibacter gangotriensis Lz1y</name>
    <dbReference type="NCBI Taxonomy" id="1276920"/>
    <lineage>
        <taxon>Bacteria</taxon>
        <taxon>Bacillati</taxon>
        <taxon>Actinomycetota</taxon>
        <taxon>Actinomycetes</taxon>
        <taxon>Micrococcales</taxon>
        <taxon>Micrococcaceae</taxon>
        <taxon>Paeniglutamicibacter</taxon>
    </lineage>
</organism>
<evidence type="ECO:0000256" key="1">
    <source>
        <dbReference type="SAM" id="Phobius"/>
    </source>
</evidence>
<dbReference type="STRING" id="1276920.ADIAG_01542"/>
<gene>
    <name evidence="2" type="ORF">ADIAG_01542</name>
</gene>